<dbReference type="GO" id="GO:0015074">
    <property type="term" value="P:DNA integration"/>
    <property type="evidence" value="ECO:0007669"/>
    <property type="project" value="InterPro"/>
</dbReference>
<evidence type="ECO:0000259" key="1">
    <source>
        <dbReference type="PROSITE" id="PS50994"/>
    </source>
</evidence>
<dbReference type="InterPro" id="IPR050951">
    <property type="entry name" value="Retrovirus_Pol_polyprotein"/>
</dbReference>
<proteinExistence type="predicted"/>
<dbReference type="EMBL" id="BGPR01010518">
    <property type="protein sequence ID" value="GBN46618.1"/>
    <property type="molecule type" value="Genomic_DNA"/>
</dbReference>
<dbReference type="GO" id="GO:0003676">
    <property type="term" value="F:nucleic acid binding"/>
    <property type="evidence" value="ECO:0007669"/>
    <property type="project" value="InterPro"/>
</dbReference>
<dbReference type="InterPro" id="IPR036397">
    <property type="entry name" value="RNaseH_sf"/>
</dbReference>
<reference evidence="2 3" key="1">
    <citation type="journal article" date="2019" name="Sci. Rep.">
        <title>Orb-weaving spider Araneus ventricosus genome elucidates the spidroin gene catalogue.</title>
        <authorList>
            <person name="Kono N."/>
            <person name="Nakamura H."/>
            <person name="Ohtoshi R."/>
            <person name="Moran D.A.P."/>
            <person name="Shinohara A."/>
            <person name="Yoshida Y."/>
            <person name="Fujiwara M."/>
            <person name="Mori M."/>
            <person name="Tomita M."/>
            <person name="Arakawa K."/>
        </authorList>
    </citation>
    <scope>NUCLEOTIDE SEQUENCE [LARGE SCALE GENOMIC DNA]</scope>
</reference>
<feature type="domain" description="Integrase catalytic" evidence="1">
    <location>
        <begin position="40"/>
        <end position="204"/>
    </location>
</feature>
<dbReference type="InterPro" id="IPR012337">
    <property type="entry name" value="RNaseH-like_sf"/>
</dbReference>
<dbReference type="Pfam" id="PF00665">
    <property type="entry name" value="rve"/>
    <property type="match status" value="1"/>
</dbReference>
<dbReference type="InterPro" id="IPR001584">
    <property type="entry name" value="Integrase_cat-core"/>
</dbReference>
<organism evidence="2 3">
    <name type="scientific">Araneus ventricosus</name>
    <name type="common">Orbweaver spider</name>
    <name type="synonym">Epeira ventricosa</name>
    <dbReference type="NCBI Taxonomy" id="182803"/>
    <lineage>
        <taxon>Eukaryota</taxon>
        <taxon>Metazoa</taxon>
        <taxon>Ecdysozoa</taxon>
        <taxon>Arthropoda</taxon>
        <taxon>Chelicerata</taxon>
        <taxon>Arachnida</taxon>
        <taxon>Araneae</taxon>
        <taxon>Araneomorphae</taxon>
        <taxon>Entelegynae</taxon>
        <taxon>Araneoidea</taxon>
        <taxon>Araneidae</taxon>
        <taxon>Araneus</taxon>
    </lineage>
</organism>
<dbReference type="Gene3D" id="3.30.420.10">
    <property type="entry name" value="Ribonuclease H-like superfamily/Ribonuclease H"/>
    <property type="match status" value="1"/>
</dbReference>
<sequence length="260" mass="30340">MELKVLATKLPLDTIFQVCENTLLNMLKTVRTVIVTNRVIRSRPVFLELQFMPKSLKPWLLIFWTSGKKWIFLVEDTSTKWVELFALKETTAVNCAKTLVEEVFLRYGFPRRLISDNCPQFISAVMQQACNFLGIKQDLIPVYHPQANPSARKNRDLKPRLAILVRDEHDTWEEKLPVIRFALNTPKCETTNHTAAFLQFGRELRTTDDDTHDLGYEHTGRLRRIRLRAENVSVVFTRGVWRIVAAGWRCIFGFRGHIRR</sequence>
<dbReference type="Proteomes" id="UP000499080">
    <property type="component" value="Unassembled WGS sequence"/>
</dbReference>
<accession>A0A4Y2P418</accession>
<dbReference type="OrthoDB" id="425619at2759"/>
<comment type="caution">
    <text evidence="2">The sequence shown here is derived from an EMBL/GenBank/DDBJ whole genome shotgun (WGS) entry which is preliminary data.</text>
</comment>
<dbReference type="PANTHER" id="PTHR37984">
    <property type="entry name" value="PROTEIN CBG26694"/>
    <property type="match status" value="1"/>
</dbReference>
<dbReference type="SUPFAM" id="SSF53098">
    <property type="entry name" value="Ribonuclease H-like"/>
    <property type="match status" value="1"/>
</dbReference>
<name>A0A4Y2P418_ARAVE</name>
<dbReference type="PROSITE" id="PS50994">
    <property type="entry name" value="INTEGRASE"/>
    <property type="match status" value="1"/>
</dbReference>
<protein>
    <recommendedName>
        <fullName evidence="1">Integrase catalytic domain-containing protein</fullName>
    </recommendedName>
</protein>
<dbReference type="AlphaFoldDB" id="A0A4Y2P418"/>
<gene>
    <name evidence="2" type="ORF">AVEN_225568_1</name>
</gene>
<dbReference type="PANTHER" id="PTHR37984:SF5">
    <property type="entry name" value="PROTEIN NYNRIN-LIKE"/>
    <property type="match status" value="1"/>
</dbReference>
<evidence type="ECO:0000313" key="3">
    <source>
        <dbReference type="Proteomes" id="UP000499080"/>
    </source>
</evidence>
<keyword evidence="3" id="KW-1185">Reference proteome</keyword>
<evidence type="ECO:0000313" key="2">
    <source>
        <dbReference type="EMBL" id="GBN46618.1"/>
    </source>
</evidence>